<dbReference type="AlphaFoldDB" id="A0A382J8A4"/>
<dbReference type="InterPro" id="IPR029058">
    <property type="entry name" value="AB_hydrolase_fold"/>
</dbReference>
<dbReference type="EMBL" id="UINC01072313">
    <property type="protein sequence ID" value="SVC07859.1"/>
    <property type="molecule type" value="Genomic_DNA"/>
</dbReference>
<protein>
    <submittedName>
        <fullName evidence="1">Uncharacterized protein</fullName>
    </submittedName>
</protein>
<organism evidence="1">
    <name type="scientific">marine metagenome</name>
    <dbReference type="NCBI Taxonomy" id="408172"/>
    <lineage>
        <taxon>unclassified sequences</taxon>
        <taxon>metagenomes</taxon>
        <taxon>ecological metagenomes</taxon>
    </lineage>
</organism>
<feature type="non-terminal residue" evidence="1">
    <location>
        <position position="1"/>
    </location>
</feature>
<sequence length="210" mass="22947">VLFGHGGSGHKRNDRCLMLGRRLAGVSRLAVVAIDGPTHGDRANPRSTSEGIDPMEVLADMGVDNALDGMVEDWCNTLEHISALDQIDSDQVAYMGFSMGTRFGLPFVAAAGDRLRCAVLGKNALEPSDEARMANSPGHRFKKDAPNIHVPVLFHMQWDDELFARDSQCALFDMIATEDKRLIAYPGPHGRAAPEAVDVWCQFLESNLKS</sequence>
<accession>A0A382J8A4</accession>
<proteinExistence type="predicted"/>
<gene>
    <name evidence="1" type="ORF">METZ01_LOCUS260713</name>
</gene>
<dbReference type="SUPFAM" id="SSF53474">
    <property type="entry name" value="alpha/beta-Hydrolases"/>
    <property type="match status" value="1"/>
</dbReference>
<evidence type="ECO:0000313" key="1">
    <source>
        <dbReference type="EMBL" id="SVC07859.1"/>
    </source>
</evidence>
<reference evidence="1" key="1">
    <citation type="submission" date="2018-05" db="EMBL/GenBank/DDBJ databases">
        <authorList>
            <person name="Lanie J.A."/>
            <person name="Ng W.-L."/>
            <person name="Kazmierczak K.M."/>
            <person name="Andrzejewski T.M."/>
            <person name="Davidsen T.M."/>
            <person name="Wayne K.J."/>
            <person name="Tettelin H."/>
            <person name="Glass J.I."/>
            <person name="Rusch D."/>
            <person name="Podicherti R."/>
            <person name="Tsui H.-C.T."/>
            <person name="Winkler M.E."/>
        </authorList>
    </citation>
    <scope>NUCLEOTIDE SEQUENCE</scope>
</reference>
<dbReference type="Gene3D" id="3.40.50.1820">
    <property type="entry name" value="alpha/beta hydrolase"/>
    <property type="match status" value="1"/>
</dbReference>
<name>A0A382J8A4_9ZZZZ</name>